<organism evidence="2 3">
    <name type="scientific">Alicyclobacillus fodiniaquatilis</name>
    <dbReference type="NCBI Taxonomy" id="1661150"/>
    <lineage>
        <taxon>Bacteria</taxon>
        <taxon>Bacillati</taxon>
        <taxon>Bacillota</taxon>
        <taxon>Bacilli</taxon>
        <taxon>Bacillales</taxon>
        <taxon>Alicyclobacillaceae</taxon>
        <taxon>Alicyclobacillus</taxon>
    </lineage>
</organism>
<dbReference type="InterPro" id="IPR029068">
    <property type="entry name" value="Glyas_Bleomycin-R_OHBP_Dase"/>
</dbReference>
<dbReference type="Gene3D" id="3.10.180.10">
    <property type="entry name" value="2,3-Dihydroxybiphenyl 1,2-Dioxygenase, domain 1"/>
    <property type="match status" value="1"/>
</dbReference>
<name>A0ABW4JCH4_9BACL</name>
<feature type="domain" description="Glyoxalase-like" evidence="1">
    <location>
        <begin position="5"/>
        <end position="190"/>
    </location>
</feature>
<dbReference type="RefSeq" id="WP_377941635.1">
    <property type="nucleotide sequence ID" value="NZ_JBHUCX010000014.1"/>
</dbReference>
<dbReference type="EMBL" id="JBHUCX010000014">
    <property type="protein sequence ID" value="MFD1673982.1"/>
    <property type="molecule type" value="Genomic_DNA"/>
</dbReference>
<proteinExistence type="predicted"/>
<reference evidence="3" key="1">
    <citation type="journal article" date="2019" name="Int. J. Syst. Evol. Microbiol.">
        <title>The Global Catalogue of Microorganisms (GCM) 10K type strain sequencing project: providing services to taxonomists for standard genome sequencing and annotation.</title>
        <authorList>
            <consortium name="The Broad Institute Genomics Platform"/>
            <consortium name="The Broad Institute Genome Sequencing Center for Infectious Disease"/>
            <person name="Wu L."/>
            <person name="Ma J."/>
        </authorList>
    </citation>
    <scope>NUCLEOTIDE SEQUENCE [LARGE SCALE GENOMIC DNA]</scope>
    <source>
        <strain evidence="3">CGMCC 1.12286</strain>
    </source>
</reference>
<dbReference type="InterPro" id="IPR025870">
    <property type="entry name" value="Glyoxalase-like_dom"/>
</dbReference>
<accession>A0ABW4JCH4</accession>
<comment type="caution">
    <text evidence="2">The sequence shown here is derived from an EMBL/GenBank/DDBJ whole genome shotgun (WGS) entry which is preliminary data.</text>
</comment>
<dbReference type="SUPFAM" id="SSF54593">
    <property type="entry name" value="Glyoxalase/Bleomycin resistance protein/Dihydroxybiphenyl dioxygenase"/>
    <property type="match status" value="1"/>
</dbReference>
<gene>
    <name evidence="2" type="ORF">ACFSB2_04565</name>
</gene>
<evidence type="ECO:0000313" key="3">
    <source>
        <dbReference type="Proteomes" id="UP001597079"/>
    </source>
</evidence>
<dbReference type="Pfam" id="PF13468">
    <property type="entry name" value="Glyoxalase_3"/>
    <property type="match status" value="1"/>
</dbReference>
<evidence type="ECO:0000259" key="1">
    <source>
        <dbReference type="Pfam" id="PF13468"/>
    </source>
</evidence>
<dbReference type="Proteomes" id="UP001597079">
    <property type="component" value="Unassembled WGS sequence"/>
</dbReference>
<sequence length="265" mass="30157">MNLLVDHIVQIVDDPKQAGCQLKRLNFDVVEHVTEAPETSYVRSTCDNTYLEYRGRRCTSSQTFRLINKSRERKGDVGGQTTGTWIAFQVENLECLAQRLTGEGFRVFCLSEPATLMTEGVQKESRVLFPRMKTKRMMPLPVFVERGEASHHVQPASLAWLPRHSEGLRLRNIVIAVRDLPFVIETWARILQRRPTESWIQADLNAYCARIPLDDDIYLIFCTPTGDGVVQDVLTKHGERPFLLNFTGSNRQGDSAVCGTVYRLT</sequence>
<evidence type="ECO:0000313" key="2">
    <source>
        <dbReference type="EMBL" id="MFD1673982.1"/>
    </source>
</evidence>
<keyword evidence="3" id="KW-1185">Reference proteome</keyword>
<protein>
    <submittedName>
        <fullName evidence="2">VOC family protein</fullName>
    </submittedName>
</protein>